<feature type="transmembrane region" description="Helical" evidence="1">
    <location>
        <begin position="241"/>
        <end position="263"/>
    </location>
</feature>
<protein>
    <recommendedName>
        <fullName evidence="4">Tetratricopeptide repeat protein</fullName>
    </recommendedName>
</protein>
<feature type="transmembrane region" description="Helical" evidence="1">
    <location>
        <begin position="216"/>
        <end position="235"/>
    </location>
</feature>
<keyword evidence="1" id="KW-0812">Transmembrane</keyword>
<reference evidence="2 3" key="1">
    <citation type="submission" date="2021-01" db="EMBL/GenBank/DDBJ databases">
        <title>Whole genome shotgun sequence of Actinoplanes humidus NBRC 14915.</title>
        <authorList>
            <person name="Komaki H."/>
            <person name="Tamura T."/>
        </authorList>
    </citation>
    <scope>NUCLEOTIDE SEQUENCE [LARGE SCALE GENOMIC DNA]</scope>
    <source>
        <strain evidence="2 3">NBRC 14915</strain>
    </source>
</reference>
<dbReference type="InterPro" id="IPR019734">
    <property type="entry name" value="TPR_rpt"/>
</dbReference>
<feature type="transmembrane region" description="Helical" evidence="1">
    <location>
        <begin position="152"/>
        <end position="172"/>
    </location>
</feature>
<sequence length="271" mass="27853">MRDTLSQAKELVGDGRFADAVQLLEGLLAEHPEDAVAWHRLAGALIGLDRNEEAVAAADRSIALDPAVPAAHRMRALAHLGLKQWAELRADAGRALALDPDDAEALTLAAQGELGCGADLGVIEPLVTHARRINPAHPAVGSLTALIRKARFLAAGVACFIAALALALGWLALDPSGDGVAPHLMWALLVLIVAGMAGTAAGSTPGLRQVPLSRKVLVLSAATSAVVSGATTAIITGEATAGLLVAVLAVILTVLFRLPGLIAQARNQKQR</sequence>
<evidence type="ECO:0000313" key="3">
    <source>
        <dbReference type="Proteomes" id="UP000603200"/>
    </source>
</evidence>
<comment type="caution">
    <text evidence="2">The sequence shown here is derived from an EMBL/GenBank/DDBJ whole genome shotgun (WGS) entry which is preliminary data.</text>
</comment>
<evidence type="ECO:0000256" key="1">
    <source>
        <dbReference type="SAM" id="Phobius"/>
    </source>
</evidence>
<evidence type="ECO:0008006" key="4">
    <source>
        <dbReference type="Google" id="ProtNLM"/>
    </source>
</evidence>
<dbReference type="RefSeq" id="WP_203836428.1">
    <property type="nucleotide sequence ID" value="NZ_BAAATV010000005.1"/>
</dbReference>
<keyword evidence="1" id="KW-1133">Transmembrane helix</keyword>
<keyword evidence="3" id="KW-1185">Reference proteome</keyword>
<name>A0ABQ3ZKW0_9ACTN</name>
<accession>A0ABQ3ZKW0</accession>
<dbReference type="Proteomes" id="UP000603200">
    <property type="component" value="Unassembled WGS sequence"/>
</dbReference>
<evidence type="ECO:0000313" key="2">
    <source>
        <dbReference type="EMBL" id="GIE19198.1"/>
    </source>
</evidence>
<organism evidence="2 3">
    <name type="scientific">Winogradskya humida</name>
    <dbReference type="NCBI Taxonomy" id="113566"/>
    <lineage>
        <taxon>Bacteria</taxon>
        <taxon>Bacillati</taxon>
        <taxon>Actinomycetota</taxon>
        <taxon>Actinomycetes</taxon>
        <taxon>Micromonosporales</taxon>
        <taxon>Micromonosporaceae</taxon>
        <taxon>Winogradskya</taxon>
    </lineage>
</organism>
<dbReference type="EMBL" id="BOMN01000027">
    <property type="protein sequence ID" value="GIE19198.1"/>
    <property type="molecule type" value="Genomic_DNA"/>
</dbReference>
<feature type="transmembrane region" description="Helical" evidence="1">
    <location>
        <begin position="184"/>
        <end position="204"/>
    </location>
</feature>
<dbReference type="Pfam" id="PF14559">
    <property type="entry name" value="TPR_19"/>
    <property type="match status" value="1"/>
</dbReference>
<gene>
    <name evidence="2" type="ORF">Ahu01nite_023000</name>
</gene>
<dbReference type="SUPFAM" id="SSF48452">
    <property type="entry name" value="TPR-like"/>
    <property type="match status" value="1"/>
</dbReference>
<dbReference type="SMART" id="SM00028">
    <property type="entry name" value="TPR"/>
    <property type="match status" value="2"/>
</dbReference>
<proteinExistence type="predicted"/>
<dbReference type="InterPro" id="IPR011990">
    <property type="entry name" value="TPR-like_helical_dom_sf"/>
</dbReference>
<keyword evidence="1" id="KW-0472">Membrane</keyword>
<dbReference type="Gene3D" id="1.25.40.10">
    <property type="entry name" value="Tetratricopeptide repeat domain"/>
    <property type="match status" value="1"/>
</dbReference>